<evidence type="ECO:0000256" key="15">
    <source>
        <dbReference type="PIRSR" id="PIRSR036426-1"/>
    </source>
</evidence>
<dbReference type="AlphaFoldDB" id="A0A4R3UTF5"/>
<dbReference type="InterPro" id="IPR014776">
    <property type="entry name" value="4pyrrole_Mease_sub2"/>
</dbReference>
<dbReference type="FunFam" id="3.30.950.10:FF:000001">
    <property type="entry name" value="Siroheme synthase"/>
    <property type="match status" value="1"/>
</dbReference>
<organism evidence="20 21">
    <name type="scientific">Paracandidimonas soli</name>
    <dbReference type="NCBI Taxonomy" id="1917182"/>
    <lineage>
        <taxon>Bacteria</taxon>
        <taxon>Pseudomonadati</taxon>
        <taxon>Pseudomonadota</taxon>
        <taxon>Betaproteobacteria</taxon>
        <taxon>Burkholderiales</taxon>
        <taxon>Alcaligenaceae</taxon>
        <taxon>Paracandidimonas</taxon>
    </lineage>
</organism>
<keyword evidence="7" id="KW-0560">Oxidoreductase</keyword>
<evidence type="ECO:0000256" key="16">
    <source>
        <dbReference type="RuleBase" id="RU003960"/>
    </source>
</evidence>
<dbReference type="Gene3D" id="1.10.8.210">
    <property type="entry name" value="Sirohaem synthase, dimerisation domain"/>
    <property type="match status" value="1"/>
</dbReference>
<dbReference type="Pfam" id="PF00590">
    <property type="entry name" value="TP_methylase"/>
    <property type="match status" value="1"/>
</dbReference>
<dbReference type="PIRSF" id="PIRSF036426">
    <property type="entry name" value="Sirohaem_synth"/>
    <property type="match status" value="1"/>
</dbReference>
<dbReference type="InterPro" id="IPR003043">
    <property type="entry name" value="Uropor_MeTrfase_CS"/>
</dbReference>
<dbReference type="InterPro" id="IPR014777">
    <property type="entry name" value="4pyrrole_Mease_sub1"/>
</dbReference>
<dbReference type="InterPro" id="IPR000878">
    <property type="entry name" value="4pyrrol_Mease"/>
</dbReference>
<dbReference type="PANTHER" id="PTHR45790:SF1">
    <property type="entry name" value="SIROHEME SYNTHASE"/>
    <property type="match status" value="1"/>
</dbReference>
<dbReference type="GO" id="GO:0019354">
    <property type="term" value="P:siroheme biosynthetic process"/>
    <property type="evidence" value="ECO:0007669"/>
    <property type="project" value="UniProtKB-UniPathway"/>
</dbReference>
<dbReference type="SUPFAM" id="SSF51735">
    <property type="entry name" value="NAD(P)-binding Rossmann-fold domains"/>
    <property type="match status" value="1"/>
</dbReference>
<dbReference type="InterPro" id="IPR012409">
    <property type="entry name" value="Sirohaem_synth"/>
</dbReference>
<dbReference type="Gene3D" id="3.30.160.110">
    <property type="entry name" value="Siroheme synthase, domain 2"/>
    <property type="match status" value="1"/>
</dbReference>
<dbReference type="PROSITE" id="PS00840">
    <property type="entry name" value="SUMT_2"/>
    <property type="match status" value="1"/>
</dbReference>
<dbReference type="GO" id="GO:0009236">
    <property type="term" value="P:cobalamin biosynthetic process"/>
    <property type="evidence" value="ECO:0007669"/>
    <property type="project" value="UniProtKB-KW"/>
</dbReference>
<evidence type="ECO:0000256" key="13">
    <source>
        <dbReference type="ARBA" id="ARBA00047561"/>
    </source>
</evidence>
<sequence>MPDTRSPALFPLFADLDGRPVLVVGAGSVAERKVRRLLACGAQVRVGAEQIGEALAQLARQGAIACTQASFDPSWLDDVWLVVAATDDPALNRQVSAAARSRRLWCNVVDDAALSSYHSPAVIDRAPLVVAVSSGGSAPALARRVRAQIETVLPPFLGRLFSLAESRRTAIRRAFPDLSRRRAFYDWLLDGPVWQALRRARGQEACDGLARALNDAESQTERPGTGRVTLVGGGPGDPDLLTLAGLRALQTADVILYDHLVGEAVLDLARRDAERIPVGKRPGEDHDATQARIHALMLMHASAGRHVVRLKGGDSFIFGRGGEELEYLADHGVAYAVVPGVTAALACAAYAGVPLTHRDHAQSVRLITAHRRDAWTEREWQDLARPGQTLAFYMGVAHMEQLAHQLQKHGCSPDTPFALVEHGTREQQRVLYGELGNLPAQMQAHALSSPALLLVGSVASLGPRLAWFGRVLTDARAPATAQSAYETMT</sequence>
<dbReference type="NCBIfam" id="TIGR01470">
    <property type="entry name" value="cysG_Nterm"/>
    <property type="match status" value="1"/>
</dbReference>
<evidence type="ECO:0000259" key="19">
    <source>
        <dbReference type="Pfam" id="PF14824"/>
    </source>
</evidence>
<feature type="domain" description="Sirohaem synthase dimerisation" evidence="18">
    <location>
        <begin position="157"/>
        <end position="213"/>
    </location>
</feature>
<dbReference type="InterPro" id="IPR050161">
    <property type="entry name" value="Siro_Cobalamin_biosynth"/>
</dbReference>
<dbReference type="Gene3D" id="3.40.50.720">
    <property type="entry name" value="NAD(P)-binding Rossmann-like Domain"/>
    <property type="match status" value="1"/>
</dbReference>
<comment type="caution">
    <text evidence="20">The sequence shown here is derived from an EMBL/GenBank/DDBJ whole genome shotgun (WGS) entry which is preliminary data.</text>
</comment>
<keyword evidence="4 16" id="KW-0489">Methyltransferase</keyword>
<evidence type="ECO:0000256" key="5">
    <source>
        <dbReference type="ARBA" id="ARBA00022679"/>
    </source>
</evidence>
<dbReference type="EMBL" id="SMBX01000011">
    <property type="protein sequence ID" value="TCU93728.1"/>
    <property type="molecule type" value="Genomic_DNA"/>
</dbReference>
<evidence type="ECO:0000256" key="11">
    <source>
        <dbReference type="ARBA" id="ARBA00023268"/>
    </source>
</evidence>
<evidence type="ECO:0000256" key="12">
    <source>
        <dbReference type="ARBA" id="ARBA00025705"/>
    </source>
</evidence>
<comment type="pathway">
    <text evidence="1">Porphyrin-containing compound metabolism; siroheme biosynthesis; sirohydrochlorin from precorrin-2: step 1/1.</text>
</comment>
<accession>A0A4R3UTF5</accession>
<keyword evidence="9" id="KW-0456">Lyase</keyword>
<feature type="domain" description="Siroheme synthase central" evidence="19">
    <location>
        <begin position="127"/>
        <end position="150"/>
    </location>
</feature>
<comment type="pathway">
    <text evidence="14">Cofactor biosynthesis; adenosylcobalamin biosynthesis; precorrin-2 from uroporphyrinogen III: step 1/1.</text>
</comment>
<reference evidence="20 21" key="1">
    <citation type="submission" date="2019-03" db="EMBL/GenBank/DDBJ databases">
        <title>Genomic Encyclopedia of Type Strains, Phase IV (KMG-IV): sequencing the most valuable type-strain genomes for metagenomic binning, comparative biology and taxonomic classification.</title>
        <authorList>
            <person name="Goeker M."/>
        </authorList>
    </citation>
    <scope>NUCLEOTIDE SEQUENCE [LARGE SCALE GENOMIC DNA]</scope>
    <source>
        <strain evidence="20 21">DSM 100048</strain>
    </source>
</reference>
<dbReference type="Gene3D" id="3.40.1010.10">
    <property type="entry name" value="Cobalt-precorrin-4 Transmethylase, Domain 1"/>
    <property type="match status" value="1"/>
</dbReference>
<keyword evidence="8" id="KW-0520">NAD</keyword>
<proteinExistence type="inferred from homology"/>
<evidence type="ECO:0000256" key="10">
    <source>
        <dbReference type="ARBA" id="ARBA00023244"/>
    </source>
</evidence>
<comment type="catalytic activity">
    <reaction evidence="13">
        <text>precorrin-2 + NAD(+) = sirohydrochlorin + NADH + 2 H(+)</text>
        <dbReference type="Rhea" id="RHEA:15613"/>
        <dbReference type="ChEBI" id="CHEBI:15378"/>
        <dbReference type="ChEBI" id="CHEBI:57540"/>
        <dbReference type="ChEBI" id="CHEBI:57945"/>
        <dbReference type="ChEBI" id="CHEBI:58351"/>
        <dbReference type="ChEBI" id="CHEBI:58827"/>
        <dbReference type="EC" id="1.3.1.76"/>
    </reaction>
</comment>
<dbReference type="InterPro" id="IPR028281">
    <property type="entry name" value="Sirohaem_synthase_central"/>
</dbReference>
<dbReference type="CDD" id="cd11642">
    <property type="entry name" value="SUMT"/>
    <property type="match status" value="1"/>
</dbReference>
<protein>
    <submittedName>
        <fullName evidence="20">Uroporphyrinogen-III C-methyltransferase /precorrin-2 dehydrogenase</fullName>
    </submittedName>
</protein>
<dbReference type="Pfam" id="PF14824">
    <property type="entry name" value="Sirohm_synth_M"/>
    <property type="match status" value="1"/>
</dbReference>
<dbReference type="GO" id="GO:0051287">
    <property type="term" value="F:NAD binding"/>
    <property type="evidence" value="ECO:0007669"/>
    <property type="project" value="InterPro"/>
</dbReference>
<dbReference type="OrthoDB" id="9815856at2"/>
<dbReference type="Pfam" id="PF10414">
    <property type="entry name" value="CysG_dimeriser"/>
    <property type="match status" value="1"/>
</dbReference>
<evidence type="ECO:0000256" key="8">
    <source>
        <dbReference type="ARBA" id="ARBA00023027"/>
    </source>
</evidence>
<keyword evidence="21" id="KW-1185">Reference proteome</keyword>
<dbReference type="Gene3D" id="3.30.950.10">
    <property type="entry name" value="Methyltransferase, Cobalt-precorrin-4 Transmethylase, Domain 2"/>
    <property type="match status" value="1"/>
</dbReference>
<gene>
    <name evidence="20" type="ORF">EV686_11180</name>
</gene>
<dbReference type="PANTHER" id="PTHR45790">
    <property type="entry name" value="SIROHEME SYNTHASE-RELATED"/>
    <property type="match status" value="1"/>
</dbReference>
<evidence type="ECO:0000259" key="17">
    <source>
        <dbReference type="Pfam" id="PF00590"/>
    </source>
</evidence>
<evidence type="ECO:0000256" key="2">
    <source>
        <dbReference type="ARBA" id="ARBA00005879"/>
    </source>
</evidence>
<dbReference type="GO" id="GO:0004851">
    <property type="term" value="F:uroporphyrin-III C-methyltransferase activity"/>
    <property type="evidence" value="ECO:0007669"/>
    <property type="project" value="InterPro"/>
</dbReference>
<evidence type="ECO:0000259" key="18">
    <source>
        <dbReference type="Pfam" id="PF10414"/>
    </source>
</evidence>
<dbReference type="InterPro" id="IPR037115">
    <property type="entry name" value="Sirohaem_synt_dimer_dom_sf"/>
</dbReference>
<keyword evidence="11" id="KW-0511">Multifunctional enzyme</keyword>
<evidence type="ECO:0000256" key="6">
    <source>
        <dbReference type="ARBA" id="ARBA00022691"/>
    </source>
</evidence>
<evidence type="ECO:0000313" key="20">
    <source>
        <dbReference type="EMBL" id="TCU93728.1"/>
    </source>
</evidence>
<dbReference type="UniPathway" id="UPA00262">
    <property type="reaction ID" value="UER00211"/>
</dbReference>
<evidence type="ECO:0000256" key="9">
    <source>
        <dbReference type="ARBA" id="ARBA00023239"/>
    </source>
</evidence>
<keyword evidence="6" id="KW-0949">S-adenosyl-L-methionine</keyword>
<evidence type="ECO:0000256" key="4">
    <source>
        <dbReference type="ARBA" id="ARBA00022603"/>
    </source>
</evidence>
<keyword evidence="10" id="KW-0627">Porphyrin biosynthesis</keyword>
<dbReference type="NCBIfam" id="NF004790">
    <property type="entry name" value="PRK06136.1"/>
    <property type="match status" value="1"/>
</dbReference>
<feature type="active site" description="Proton acceptor" evidence="15">
    <location>
        <position position="258"/>
    </location>
</feature>
<dbReference type="InterPro" id="IPR019478">
    <property type="entry name" value="Sirohaem_synthase_dimer_dom"/>
</dbReference>
<evidence type="ECO:0000256" key="1">
    <source>
        <dbReference type="ARBA" id="ARBA00005010"/>
    </source>
</evidence>
<feature type="active site" description="Proton donor" evidence="15">
    <location>
        <position position="280"/>
    </location>
</feature>
<dbReference type="FunFam" id="3.40.1010.10:FF:000001">
    <property type="entry name" value="Siroheme synthase"/>
    <property type="match status" value="1"/>
</dbReference>
<dbReference type="Proteomes" id="UP000294692">
    <property type="component" value="Unassembled WGS sequence"/>
</dbReference>
<dbReference type="Pfam" id="PF13241">
    <property type="entry name" value="NAD_binding_7"/>
    <property type="match status" value="1"/>
</dbReference>
<dbReference type="InterPro" id="IPR036291">
    <property type="entry name" value="NAD(P)-bd_dom_sf"/>
</dbReference>
<dbReference type="NCBIfam" id="NF007922">
    <property type="entry name" value="PRK10637.1"/>
    <property type="match status" value="1"/>
</dbReference>
<evidence type="ECO:0000256" key="3">
    <source>
        <dbReference type="ARBA" id="ARBA00022573"/>
    </source>
</evidence>
<keyword evidence="3" id="KW-0169">Cobalamin biosynthesis</keyword>
<dbReference type="GO" id="GO:0043115">
    <property type="term" value="F:precorrin-2 dehydrogenase activity"/>
    <property type="evidence" value="ECO:0007669"/>
    <property type="project" value="UniProtKB-EC"/>
</dbReference>
<comment type="pathway">
    <text evidence="12">Porphyrin-containing compound metabolism; siroheme biosynthesis; precorrin-2 from uroporphyrinogen III: step 1/1.</text>
</comment>
<dbReference type="NCBIfam" id="TIGR01469">
    <property type="entry name" value="cobA_cysG_Cterm"/>
    <property type="match status" value="1"/>
</dbReference>
<evidence type="ECO:0000256" key="7">
    <source>
        <dbReference type="ARBA" id="ARBA00023002"/>
    </source>
</evidence>
<dbReference type="RefSeq" id="WP_132478079.1">
    <property type="nucleotide sequence ID" value="NZ_JBHRVM010000001.1"/>
</dbReference>
<evidence type="ECO:0000256" key="14">
    <source>
        <dbReference type="ARBA" id="ARBA00060548"/>
    </source>
</evidence>
<dbReference type="GO" id="GO:0051266">
    <property type="term" value="F:sirohydrochlorin ferrochelatase activity"/>
    <property type="evidence" value="ECO:0007669"/>
    <property type="project" value="InterPro"/>
</dbReference>
<keyword evidence="5 16" id="KW-0808">Transferase</keyword>
<name>A0A4R3UTF5_9BURK</name>
<evidence type="ECO:0000313" key="21">
    <source>
        <dbReference type="Proteomes" id="UP000294692"/>
    </source>
</evidence>
<dbReference type="InterPro" id="IPR006366">
    <property type="entry name" value="CobA/CysG_C"/>
</dbReference>
<dbReference type="GO" id="GO:0032259">
    <property type="term" value="P:methylation"/>
    <property type="evidence" value="ECO:0007669"/>
    <property type="project" value="UniProtKB-KW"/>
</dbReference>
<comment type="similarity">
    <text evidence="2 16">Belongs to the precorrin methyltransferase family.</text>
</comment>
<feature type="domain" description="Tetrapyrrole methylase" evidence="17">
    <location>
        <begin position="227"/>
        <end position="438"/>
    </location>
</feature>
<dbReference type="InterPro" id="IPR006367">
    <property type="entry name" value="Sirohaem_synthase_N"/>
</dbReference>
<dbReference type="SUPFAM" id="SSF53790">
    <property type="entry name" value="Tetrapyrrole methylase"/>
    <property type="match status" value="1"/>
</dbReference>
<dbReference type="SUPFAM" id="SSF75615">
    <property type="entry name" value="Siroheme synthase middle domains-like"/>
    <property type="match status" value="1"/>
</dbReference>
<dbReference type="InterPro" id="IPR035996">
    <property type="entry name" value="4pyrrol_Methylase_sf"/>
</dbReference>